<evidence type="ECO:0000256" key="4">
    <source>
        <dbReference type="ARBA" id="ARBA00022989"/>
    </source>
</evidence>
<evidence type="ECO:0000256" key="5">
    <source>
        <dbReference type="ARBA" id="ARBA00023136"/>
    </source>
</evidence>
<evidence type="ECO:0000256" key="3">
    <source>
        <dbReference type="ARBA" id="ARBA00022692"/>
    </source>
</evidence>
<evidence type="ECO:0000256" key="6">
    <source>
        <dbReference type="SAM" id="Phobius"/>
    </source>
</evidence>
<protein>
    <submittedName>
        <fullName evidence="7">Oligosaccharide flippase family protein</fullName>
    </submittedName>
</protein>
<reference evidence="7 8" key="1">
    <citation type="submission" date="2024-02" db="EMBL/GenBank/DDBJ databases">
        <title>Identification of pathogenicity and growth-promoting functions of Pseudomonas putida variants.</title>
        <authorList>
            <person name="Sun J."/>
        </authorList>
    </citation>
    <scope>NUCLEOTIDE SEQUENCE [LARGE SCALE GENOMIC DNA]</scope>
    <source>
        <strain evidence="7 8">A04</strain>
    </source>
</reference>
<dbReference type="Pfam" id="PF01943">
    <property type="entry name" value="Polysacc_synt"/>
    <property type="match status" value="1"/>
</dbReference>
<keyword evidence="3 6" id="KW-0812">Transmembrane</keyword>
<keyword evidence="2" id="KW-1003">Cell membrane</keyword>
<feature type="transmembrane region" description="Helical" evidence="6">
    <location>
        <begin position="39"/>
        <end position="65"/>
    </location>
</feature>
<dbReference type="PANTHER" id="PTHR30250">
    <property type="entry name" value="PST FAMILY PREDICTED COLANIC ACID TRANSPORTER"/>
    <property type="match status" value="1"/>
</dbReference>
<feature type="transmembrane region" description="Helical" evidence="6">
    <location>
        <begin position="130"/>
        <end position="153"/>
    </location>
</feature>
<comment type="caution">
    <text evidence="7">The sequence shown here is derived from an EMBL/GenBank/DDBJ whole genome shotgun (WGS) entry which is preliminary data.</text>
</comment>
<feature type="transmembrane region" description="Helical" evidence="6">
    <location>
        <begin position="192"/>
        <end position="212"/>
    </location>
</feature>
<feature type="transmembrane region" description="Helical" evidence="6">
    <location>
        <begin position="232"/>
        <end position="250"/>
    </location>
</feature>
<feature type="transmembrane region" description="Helical" evidence="6">
    <location>
        <begin position="86"/>
        <end position="110"/>
    </location>
</feature>
<feature type="transmembrane region" description="Helical" evidence="6">
    <location>
        <begin position="407"/>
        <end position="426"/>
    </location>
</feature>
<keyword evidence="5 6" id="KW-0472">Membrane</keyword>
<organism evidence="7 8">
    <name type="scientific">Pseudomonas kermanshahensis</name>
    <dbReference type="NCBI Taxonomy" id="2745482"/>
    <lineage>
        <taxon>Bacteria</taxon>
        <taxon>Pseudomonadati</taxon>
        <taxon>Pseudomonadota</taxon>
        <taxon>Gammaproteobacteria</taxon>
        <taxon>Pseudomonadales</taxon>
        <taxon>Pseudomonadaceae</taxon>
        <taxon>Pseudomonas</taxon>
    </lineage>
</organism>
<feature type="transmembrane region" description="Helical" evidence="6">
    <location>
        <begin position="350"/>
        <end position="369"/>
    </location>
</feature>
<dbReference type="InterPro" id="IPR002797">
    <property type="entry name" value="Polysacc_synth"/>
</dbReference>
<dbReference type="PANTHER" id="PTHR30250:SF11">
    <property type="entry name" value="O-ANTIGEN TRANSPORTER-RELATED"/>
    <property type="match status" value="1"/>
</dbReference>
<evidence type="ECO:0000256" key="2">
    <source>
        <dbReference type="ARBA" id="ARBA00022475"/>
    </source>
</evidence>
<proteinExistence type="predicted"/>
<feature type="transmembrane region" description="Helical" evidence="6">
    <location>
        <begin position="265"/>
        <end position="289"/>
    </location>
</feature>
<feature type="transmembrane region" description="Helical" evidence="6">
    <location>
        <begin position="381"/>
        <end position="401"/>
    </location>
</feature>
<feature type="transmembrane region" description="Helical" evidence="6">
    <location>
        <begin position="165"/>
        <end position="186"/>
    </location>
</feature>
<feature type="transmembrane region" description="Helical" evidence="6">
    <location>
        <begin position="467"/>
        <end position="486"/>
    </location>
</feature>
<feature type="transmembrane region" description="Helical" evidence="6">
    <location>
        <begin position="310"/>
        <end position="330"/>
    </location>
</feature>
<dbReference type="RefSeq" id="WP_339550120.1">
    <property type="nucleotide sequence ID" value="NZ_JBBHLD010000016.1"/>
</dbReference>
<name>A0ABU8R9E9_9PSED</name>
<feature type="transmembrane region" description="Helical" evidence="6">
    <location>
        <begin position="438"/>
        <end position="461"/>
    </location>
</feature>
<evidence type="ECO:0000313" key="7">
    <source>
        <dbReference type="EMBL" id="MEJ5906513.1"/>
    </source>
</evidence>
<accession>A0ABU8R9E9</accession>
<comment type="subcellular location">
    <subcellularLocation>
        <location evidence="1">Cell membrane</location>
        <topology evidence="1">Multi-pass membrane protein</topology>
    </subcellularLocation>
</comment>
<evidence type="ECO:0000313" key="8">
    <source>
        <dbReference type="Proteomes" id="UP001377692"/>
    </source>
</evidence>
<evidence type="ECO:0000256" key="1">
    <source>
        <dbReference type="ARBA" id="ARBA00004651"/>
    </source>
</evidence>
<gene>
    <name evidence="7" type="ORF">V7V80_17660</name>
</gene>
<dbReference type="InterPro" id="IPR050833">
    <property type="entry name" value="Poly_Biosynth_Transport"/>
</dbReference>
<dbReference type="Proteomes" id="UP001377692">
    <property type="component" value="Unassembled WGS sequence"/>
</dbReference>
<dbReference type="EMBL" id="JBBHLD010000016">
    <property type="protein sequence ID" value="MEJ5906513.1"/>
    <property type="molecule type" value="Genomic_DNA"/>
</dbReference>
<keyword evidence="4 6" id="KW-1133">Transmembrane helix</keyword>
<keyword evidence="8" id="KW-1185">Reference proteome</keyword>
<sequence length="494" mass="53572">MKIANLSSLLLASFSGKLIYALASVISLPLAAYVLGAEAVGLVGFFTTLLMVLMVLEGGLTSNVIQRLARIRGVASADRSMRSVRALVNTYLLVFSAVGLIAACAISLASPALVSHWLKLTDISQDQALYALYCMAIFIGLNLPVMLLQGVFVGNELQYPLNKVYIVYSLMRTLGILGLVHSVPAFGGVTGYFTLQVLIQLMYVATLMYVLYRRDLLGAGRVHKKYILSGLAFSRGVFLISLTSVITVQYDKLFMSGALGLQDYAYYSLASTIAGFPYIFSTAFNTVLFPRFSRDLRAGELARIEKVFRAALVLFALIMTIMCSAVFWYAGAALHMMFEPFLAEGIDTVVPWLLVGTALQSLLIVPFSLQMAAGWTSLAFRLNLVAVPIILFGLPALVASFGAVGGAYNWLLYNAFSFGCTVYFTCRRFPWLLPAYRACLYAALVTAVMANGLFFLCFQWLSGAVAGVVGACLASALLAALGAFIFRKQLAGLR</sequence>